<reference evidence="2" key="1">
    <citation type="submission" date="2023-06" db="EMBL/GenBank/DDBJ databases">
        <title>Genome-scale phylogeny and comparative genomics of the fungal order Sordariales.</title>
        <authorList>
            <consortium name="Lawrence Berkeley National Laboratory"/>
            <person name="Hensen N."/>
            <person name="Bonometti L."/>
            <person name="Westerberg I."/>
            <person name="Brannstrom I.O."/>
            <person name="Guillou S."/>
            <person name="Cros-Aarteil S."/>
            <person name="Calhoun S."/>
            <person name="Haridas S."/>
            <person name="Kuo A."/>
            <person name="Mondo S."/>
            <person name="Pangilinan J."/>
            <person name="Riley R."/>
            <person name="LaButti K."/>
            <person name="Andreopoulos B."/>
            <person name="Lipzen A."/>
            <person name="Chen C."/>
            <person name="Yanf M."/>
            <person name="Daum C."/>
            <person name="Ng V."/>
            <person name="Clum A."/>
            <person name="Steindorff A."/>
            <person name="Ohm R."/>
            <person name="Martin F."/>
            <person name="Silar P."/>
            <person name="Natvig D."/>
            <person name="Lalanne C."/>
            <person name="Gautier V."/>
            <person name="Ament-velasquez S.L."/>
            <person name="Kruys A."/>
            <person name="Hutchinson M.I."/>
            <person name="Powell A.J."/>
            <person name="Barry K."/>
            <person name="Miller A.N."/>
            <person name="Grigoriev I.V."/>
            <person name="Debuchy R."/>
            <person name="Gladieux P."/>
            <person name="Thoren M.H."/>
            <person name="Johannesson H."/>
        </authorList>
    </citation>
    <scope>NUCLEOTIDE SEQUENCE</scope>
    <source>
        <strain evidence="2">SMH3187-1</strain>
    </source>
</reference>
<comment type="caution">
    <text evidence="2">The sequence shown here is derived from an EMBL/GenBank/DDBJ whole genome shotgun (WGS) entry which is preliminary data.</text>
</comment>
<keyword evidence="3" id="KW-1185">Reference proteome</keyword>
<feature type="region of interest" description="Disordered" evidence="1">
    <location>
        <begin position="166"/>
        <end position="218"/>
    </location>
</feature>
<evidence type="ECO:0000256" key="1">
    <source>
        <dbReference type="SAM" id="MobiDB-lite"/>
    </source>
</evidence>
<feature type="compositionally biased region" description="Polar residues" evidence="1">
    <location>
        <begin position="166"/>
        <end position="175"/>
    </location>
</feature>
<proteinExistence type="predicted"/>
<name>A0AA40K9K0_9PEZI</name>
<feature type="compositionally biased region" description="Basic residues" evidence="1">
    <location>
        <begin position="176"/>
        <end position="193"/>
    </location>
</feature>
<protein>
    <submittedName>
        <fullName evidence="2">Uncharacterized protein</fullName>
    </submittedName>
</protein>
<accession>A0AA40K9K0</accession>
<evidence type="ECO:0000313" key="3">
    <source>
        <dbReference type="Proteomes" id="UP001172155"/>
    </source>
</evidence>
<dbReference type="AlphaFoldDB" id="A0AA40K9K0"/>
<feature type="region of interest" description="Disordered" evidence="1">
    <location>
        <begin position="230"/>
        <end position="255"/>
    </location>
</feature>
<dbReference type="EMBL" id="JAUKUD010000002">
    <property type="protein sequence ID" value="KAK0750885.1"/>
    <property type="molecule type" value="Genomic_DNA"/>
</dbReference>
<evidence type="ECO:0000313" key="2">
    <source>
        <dbReference type="EMBL" id="KAK0750885.1"/>
    </source>
</evidence>
<dbReference type="Proteomes" id="UP001172155">
    <property type="component" value="Unassembled WGS sequence"/>
</dbReference>
<sequence>MDVVQPLDTPTSRMQEIVENLEQGRFRVASLRLLALDAVFFSDLSSRPDMETLWHAAHLLQCLVQTSYTRSFSKPVDRAINKLLLHATMGCEKLAGQHRARVCDDHVRWLLPTEVKVKEMLETLRCFLGYITLQDAVHPPVKDANLTDVRRRLQCLCPRISNLTSWSPSPEPQTNRTRRTRAKPPHAHNLRPRNRPEVTPAPTSTVGRSGLVVPATPPPLTPSLSPCFTADTTPSPGFASTTSPSPGTGAPPSTIPTQLLSTLPQYRIAPLPAVRMVNGMLEEVTQPYETSWPVDKFNVGFRPQTPETLGNGGDWRKRQLEAFAQLSPVSSPAGGGRNEMWGVRC</sequence>
<organism evidence="2 3">
    <name type="scientific">Schizothecium vesticola</name>
    <dbReference type="NCBI Taxonomy" id="314040"/>
    <lineage>
        <taxon>Eukaryota</taxon>
        <taxon>Fungi</taxon>
        <taxon>Dikarya</taxon>
        <taxon>Ascomycota</taxon>
        <taxon>Pezizomycotina</taxon>
        <taxon>Sordariomycetes</taxon>
        <taxon>Sordariomycetidae</taxon>
        <taxon>Sordariales</taxon>
        <taxon>Schizotheciaceae</taxon>
        <taxon>Schizothecium</taxon>
    </lineage>
</organism>
<gene>
    <name evidence="2" type="ORF">B0T18DRAFT_401270</name>
</gene>